<organism evidence="1 2">
    <name type="scientific">Parelaphostrongylus tenuis</name>
    <name type="common">Meningeal worm</name>
    <dbReference type="NCBI Taxonomy" id="148309"/>
    <lineage>
        <taxon>Eukaryota</taxon>
        <taxon>Metazoa</taxon>
        <taxon>Ecdysozoa</taxon>
        <taxon>Nematoda</taxon>
        <taxon>Chromadorea</taxon>
        <taxon>Rhabditida</taxon>
        <taxon>Rhabditina</taxon>
        <taxon>Rhabditomorpha</taxon>
        <taxon>Strongyloidea</taxon>
        <taxon>Metastrongylidae</taxon>
        <taxon>Parelaphostrongylus</taxon>
    </lineage>
</organism>
<accession>A0AAD5M4P5</accession>
<keyword evidence="2" id="KW-1185">Reference proteome</keyword>
<sequence length="88" mass="10105">MHKDDQVTPKRTSPLIAFPSSFTLLILRRPSVLAVDYRDRMKDYVDIEIRPRRIELAFNANGADIVSETTVETIHDIYSGQTNHFTSI</sequence>
<gene>
    <name evidence="1" type="ORF">KIN20_007046</name>
</gene>
<evidence type="ECO:0000313" key="2">
    <source>
        <dbReference type="Proteomes" id="UP001196413"/>
    </source>
</evidence>
<dbReference type="Proteomes" id="UP001196413">
    <property type="component" value="Unassembled WGS sequence"/>
</dbReference>
<dbReference type="EMBL" id="JAHQIW010001006">
    <property type="protein sequence ID" value="KAJ1351095.1"/>
    <property type="molecule type" value="Genomic_DNA"/>
</dbReference>
<evidence type="ECO:0000313" key="1">
    <source>
        <dbReference type="EMBL" id="KAJ1351095.1"/>
    </source>
</evidence>
<comment type="caution">
    <text evidence="1">The sequence shown here is derived from an EMBL/GenBank/DDBJ whole genome shotgun (WGS) entry which is preliminary data.</text>
</comment>
<dbReference type="AlphaFoldDB" id="A0AAD5M4P5"/>
<name>A0AAD5M4P5_PARTN</name>
<proteinExistence type="predicted"/>
<protein>
    <submittedName>
        <fullName evidence="1">Uncharacterized protein</fullName>
    </submittedName>
</protein>
<reference evidence="1" key="1">
    <citation type="submission" date="2021-06" db="EMBL/GenBank/DDBJ databases">
        <title>Parelaphostrongylus tenuis whole genome reference sequence.</title>
        <authorList>
            <person name="Garwood T.J."/>
            <person name="Larsen P.A."/>
            <person name="Fountain-Jones N.M."/>
            <person name="Garbe J.R."/>
            <person name="Macchietto M.G."/>
            <person name="Kania S.A."/>
            <person name="Gerhold R.W."/>
            <person name="Richards J.E."/>
            <person name="Wolf T.M."/>
        </authorList>
    </citation>
    <scope>NUCLEOTIDE SEQUENCE</scope>
    <source>
        <strain evidence="1">MNPRO001-30</strain>
        <tissue evidence="1">Meninges</tissue>
    </source>
</reference>